<organism evidence="3">
    <name type="scientific">Paenibacillus sp. AN1007</name>
    <dbReference type="NCBI Taxonomy" id="3151385"/>
    <lineage>
        <taxon>Bacteria</taxon>
        <taxon>Bacillati</taxon>
        <taxon>Bacillota</taxon>
        <taxon>Bacilli</taxon>
        <taxon>Bacillales</taxon>
        <taxon>Paenibacillaceae</taxon>
        <taxon>Paenibacillus</taxon>
    </lineage>
</organism>
<evidence type="ECO:0000313" key="3">
    <source>
        <dbReference type="EMBL" id="XCP94254.1"/>
    </source>
</evidence>
<reference evidence="3" key="1">
    <citation type="submission" date="2024-05" db="EMBL/GenBank/DDBJ databases">
        <title>Draft genome assemblies of 36 bacteria isolated from hibernating arctic ground squirrels.</title>
        <authorList>
            <person name="McKee H."/>
            <person name="Mullen L."/>
            <person name="Drown D.M."/>
            <person name="Duddleston K.N."/>
        </authorList>
    </citation>
    <scope>NUCLEOTIDE SEQUENCE</scope>
    <source>
        <strain evidence="3">AN1007</strain>
    </source>
</reference>
<evidence type="ECO:0008006" key="4">
    <source>
        <dbReference type="Google" id="ProtNLM"/>
    </source>
</evidence>
<feature type="region of interest" description="Disordered" evidence="1">
    <location>
        <begin position="217"/>
        <end position="238"/>
    </location>
</feature>
<dbReference type="RefSeq" id="WP_342553858.1">
    <property type="nucleotide sequence ID" value="NZ_CP159992.1"/>
</dbReference>
<evidence type="ECO:0000256" key="2">
    <source>
        <dbReference type="SAM" id="Phobius"/>
    </source>
</evidence>
<protein>
    <recommendedName>
        <fullName evidence="4">DUF4013 domain-containing protein</fullName>
    </recommendedName>
</protein>
<feature type="transmembrane region" description="Helical" evidence="2">
    <location>
        <begin position="85"/>
        <end position="112"/>
    </location>
</feature>
<keyword evidence="2" id="KW-1133">Transmembrane helix</keyword>
<name>A0AAU8NBA8_9BACL</name>
<feature type="transmembrane region" description="Helical" evidence="2">
    <location>
        <begin position="20"/>
        <end position="38"/>
    </location>
</feature>
<keyword evidence="2" id="KW-0812">Transmembrane</keyword>
<sequence length="238" mass="26343">MRKLSEVLVKSGVEIYRDIIPVALFSAGSSVLLIPILMFAPIPVAVLLLAVIYMPLLFGVCYAVHHRLERKERRNGLRDLWEGALKGLLPGGVTGLLFALLGFILWSTWWYYGGQGSMTGMAVGMFQTFFVILAVISQFYTWQLILQKGMGILQAMGESVKLFFRYPGYTIAACFQALCFMALLMLTVVGFGALFAGMFAIYQHKVTLNLIEPEEEAVSSSSGNDHQQTGWLSEGHVS</sequence>
<feature type="transmembrane region" description="Helical" evidence="2">
    <location>
        <begin position="166"/>
        <end position="199"/>
    </location>
</feature>
<feature type="compositionally biased region" description="Polar residues" evidence="1">
    <location>
        <begin position="218"/>
        <end position="231"/>
    </location>
</feature>
<feature type="transmembrane region" description="Helical" evidence="2">
    <location>
        <begin position="44"/>
        <end position="64"/>
    </location>
</feature>
<accession>A0AAU8NBA8</accession>
<evidence type="ECO:0000256" key="1">
    <source>
        <dbReference type="SAM" id="MobiDB-lite"/>
    </source>
</evidence>
<proteinExistence type="predicted"/>
<gene>
    <name evidence="3" type="ORF">ABXS70_24245</name>
</gene>
<dbReference type="EMBL" id="CP159992">
    <property type="protein sequence ID" value="XCP94254.1"/>
    <property type="molecule type" value="Genomic_DNA"/>
</dbReference>
<dbReference type="AlphaFoldDB" id="A0AAU8NBA8"/>
<keyword evidence="2" id="KW-0472">Membrane</keyword>
<feature type="transmembrane region" description="Helical" evidence="2">
    <location>
        <begin position="124"/>
        <end position="145"/>
    </location>
</feature>